<dbReference type="OrthoDB" id="1367458at2"/>
<dbReference type="EMBL" id="QJHK01000025">
    <property type="protein sequence ID" value="PXY39076.1"/>
    <property type="molecule type" value="Genomic_DNA"/>
</dbReference>
<evidence type="ECO:0000313" key="1">
    <source>
        <dbReference type="EMBL" id="PXY39076.1"/>
    </source>
</evidence>
<organism evidence="1 2">
    <name type="scientific">Flavobacterium cheongpyeongense</name>
    <dbReference type="NCBI Taxonomy" id="2212651"/>
    <lineage>
        <taxon>Bacteria</taxon>
        <taxon>Pseudomonadati</taxon>
        <taxon>Bacteroidota</taxon>
        <taxon>Flavobacteriia</taxon>
        <taxon>Flavobacteriales</taxon>
        <taxon>Flavobacteriaceae</taxon>
        <taxon>Flavobacterium</taxon>
    </lineage>
</organism>
<dbReference type="RefSeq" id="WP_110308319.1">
    <property type="nucleotide sequence ID" value="NZ_QJHK01000025.1"/>
</dbReference>
<keyword evidence="2" id="KW-1185">Reference proteome</keyword>
<comment type="caution">
    <text evidence="1">The sequence shown here is derived from an EMBL/GenBank/DDBJ whole genome shotgun (WGS) entry which is preliminary data.</text>
</comment>
<accession>A0A2V4BJC8</accession>
<gene>
    <name evidence="1" type="ORF">DMB65_19555</name>
</gene>
<reference evidence="1 2" key="1">
    <citation type="submission" date="2018-05" db="EMBL/GenBank/DDBJ databases">
        <title>Flavobacterium sp. strain IMCC34759, incomplete genome.</title>
        <authorList>
            <person name="Joung Y."/>
            <person name="Cho J."/>
        </authorList>
    </citation>
    <scope>NUCLEOTIDE SEQUENCE [LARGE SCALE GENOMIC DNA]</scope>
    <source>
        <strain evidence="1 2">IMCC34759</strain>
    </source>
</reference>
<proteinExistence type="predicted"/>
<dbReference type="AlphaFoldDB" id="A0A2V4BJC8"/>
<dbReference type="Proteomes" id="UP000247903">
    <property type="component" value="Unassembled WGS sequence"/>
</dbReference>
<sequence length="331" mass="35031">MLADVPFSVGGLAKATFIGAASSAVTYGIGSASTSLFTNFYSQAAFSAVAHGTFQGSMTAIQGGKFWSGFAAGALSSIAASAWSGGSTTETNFETNSSLTEGHFVTSTYAHQGISGALGANNVAGMIAFGTVSAGAGAALTGGNFWQGAVTGLVVSGLNHAMHKMDEAFAKHKFDKEIDNAYGSSADSPAPANETTLNTMAENVPTLKNWHNKSGNPKMYAQPKYAYAPSDGISEAKTFAYDTDNYKSSTITFFKSSFASYRTLAHNMLHEFGHAYFNYTGQLAPLIAKYGDYSKKPQAYSEVYAFKFAFQYGGIPYSNNGWYQVNNARIH</sequence>
<protein>
    <submittedName>
        <fullName evidence="1">Uncharacterized protein</fullName>
    </submittedName>
</protein>
<name>A0A2V4BJC8_9FLAO</name>
<evidence type="ECO:0000313" key="2">
    <source>
        <dbReference type="Proteomes" id="UP000247903"/>
    </source>
</evidence>